<comment type="caution">
    <text evidence="3">The sequence shown here is derived from an EMBL/GenBank/DDBJ whole genome shotgun (WGS) entry which is preliminary data.</text>
</comment>
<feature type="transmembrane region" description="Helical" evidence="2">
    <location>
        <begin position="93"/>
        <end position="113"/>
    </location>
</feature>
<protein>
    <submittedName>
        <fullName evidence="3">Tetraspannin domain containing protein</fullName>
    </submittedName>
</protein>
<evidence type="ECO:0000256" key="2">
    <source>
        <dbReference type="SAM" id="Phobius"/>
    </source>
</evidence>
<dbReference type="Proteomes" id="UP000383932">
    <property type="component" value="Unassembled WGS sequence"/>
</dbReference>
<dbReference type="AlphaFoldDB" id="A0A5N5QC49"/>
<feature type="compositionally biased region" description="Basic and acidic residues" evidence="1">
    <location>
        <begin position="216"/>
        <end position="226"/>
    </location>
</feature>
<accession>A0A5N5QC49</accession>
<organism evidence="3 4">
    <name type="scientific">Ceratobasidium theobromae</name>
    <dbReference type="NCBI Taxonomy" id="1582974"/>
    <lineage>
        <taxon>Eukaryota</taxon>
        <taxon>Fungi</taxon>
        <taxon>Dikarya</taxon>
        <taxon>Basidiomycota</taxon>
        <taxon>Agaricomycotina</taxon>
        <taxon>Agaricomycetes</taxon>
        <taxon>Cantharellales</taxon>
        <taxon>Ceratobasidiaceae</taxon>
        <taxon>Ceratobasidium</taxon>
    </lineage>
</organism>
<feature type="transmembrane region" description="Helical" evidence="2">
    <location>
        <begin position="56"/>
        <end position="81"/>
    </location>
</feature>
<gene>
    <name evidence="3" type="ORF">CTheo_7551</name>
</gene>
<proteinExistence type="predicted"/>
<dbReference type="EMBL" id="SSOP01000332">
    <property type="protein sequence ID" value="KAB5589001.1"/>
    <property type="molecule type" value="Genomic_DNA"/>
</dbReference>
<keyword evidence="2" id="KW-0472">Membrane</keyword>
<feature type="compositionally biased region" description="Polar residues" evidence="1">
    <location>
        <begin position="232"/>
        <end position="241"/>
    </location>
</feature>
<name>A0A5N5QC49_9AGAM</name>
<keyword evidence="2" id="KW-1133">Transmembrane helix</keyword>
<keyword evidence="4" id="KW-1185">Reference proteome</keyword>
<evidence type="ECO:0000313" key="4">
    <source>
        <dbReference type="Proteomes" id="UP000383932"/>
    </source>
</evidence>
<reference evidence="3 4" key="1">
    <citation type="journal article" date="2019" name="Fungal Biol. Biotechnol.">
        <title>Draft genome sequence of fastidious pathogen Ceratobasidium theobromae, which causes vascular-streak dieback in Theobroma cacao.</title>
        <authorList>
            <person name="Ali S.S."/>
            <person name="Asman A."/>
            <person name="Shao J."/>
            <person name="Firmansyah A.P."/>
            <person name="Susilo A.W."/>
            <person name="Rosmana A."/>
            <person name="McMahon P."/>
            <person name="Junaid M."/>
            <person name="Guest D."/>
            <person name="Kheng T.Y."/>
            <person name="Meinhardt L.W."/>
            <person name="Bailey B.A."/>
        </authorList>
    </citation>
    <scope>NUCLEOTIDE SEQUENCE [LARGE SCALE GENOMIC DNA]</scope>
    <source>
        <strain evidence="3 4">CT2</strain>
    </source>
</reference>
<evidence type="ECO:0000256" key="1">
    <source>
        <dbReference type="SAM" id="MobiDB-lite"/>
    </source>
</evidence>
<dbReference type="OrthoDB" id="3239304at2759"/>
<feature type="region of interest" description="Disordered" evidence="1">
    <location>
        <begin position="211"/>
        <end position="241"/>
    </location>
</feature>
<evidence type="ECO:0000313" key="3">
    <source>
        <dbReference type="EMBL" id="KAB5589001.1"/>
    </source>
</evidence>
<keyword evidence="2" id="KW-0812">Transmembrane</keyword>
<feature type="transmembrane region" description="Helical" evidence="2">
    <location>
        <begin position="150"/>
        <end position="174"/>
    </location>
</feature>
<sequence>MSPTRHFCCCLPVRLGVFVLSFGSLIVSGAYAATIWYILIMSQTKKQVTLDKPQEVSFVVAGSIYSFLFLLSIFGFVGAALRKRSFVSAYAQAMWYMVGFQLGAGAFFIYTLYRQKEVNIQKCIDGLKGTNLSAAELRNTCIVATRTWKIVYIIVFVIALFLHGYAALIVSRYVEQLSAEQSYRHTHDTNAAFATPGSGAAYYPHHPLGESSDNLTQHHDGKHEGDYAYSAPHNSYGRSNV</sequence>